<dbReference type="GO" id="GO:0055085">
    <property type="term" value="P:transmembrane transport"/>
    <property type="evidence" value="ECO:0007669"/>
    <property type="project" value="InterPro"/>
</dbReference>
<comment type="similarity">
    <text evidence="2 10">Belongs to the ABC-3 integral membrane protein family.</text>
</comment>
<dbReference type="EMBL" id="JADZSC010000001">
    <property type="protein sequence ID" value="MBH0229766.1"/>
    <property type="molecule type" value="Genomic_DNA"/>
</dbReference>
<dbReference type="PANTHER" id="PTHR30477">
    <property type="entry name" value="ABC-TRANSPORTER METAL-BINDING PROTEIN"/>
    <property type="match status" value="1"/>
</dbReference>
<proteinExistence type="inferred from homology"/>
<sequence>MNSLIDFLSNPNTQWVLTGSILLGFASGLIGSFVLLKKQSLIGDAMAHATLPGVCIAYIISGVKSTPLFLTGAALTGLLATYFIQAIVKHSRIKTDASIGVVLSVFFGIGIVLLTYITKNMGGNQSGLDDFIFGQAASMVRGDIQTIAVGSFLIILFTSLFFKEFKIAVFDPNYAKGLGIPVGLINSILMALVIGVVVVGIQMVGVVLIAALLITPPLAARYWTDRLGLMSFISGIIGALSGVVGTTVSTIGEGLPTGPLIVLVTSALFLLSLLFGKSKGLITRFFISKGVRHT</sequence>
<keyword evidence="3 10" id="KW-0813">Transport</keyword>
<dbReference type="PANTHER" id="PTHR30477:SF3">
    <property type="entry name" value="METAL TRANSPORT SYSTEM MEMBRANE PROTEIN CT_069-RELATED"/>
    <property type="match status" value="1"/>
</dbReference>
<feature type="transmembrane region" description="Helical" evidence="11">
    <location>
        <begin position="97"/>
        <end position="117"/>
    </location>
</feature>
<keyword evidence="4" id="KW-1003">Cell membrane</keyword>
<evidence type="ECO:0000313" key="12">
    <source>
        <dbReference type="EMBL" id="MBH0229766.1"/>
    </source>
</evidence>
<comment type="subcellular location">
    <subcellularLocation>
        <location evidence="1 10">Cell membrane</location>
        <topology evidence="1 10">Multi-pass membrane protein</topology>
    </subcellularLocation>
</comment>
<dbReference type="RefSeq" id="WP_197316358.1">
    <property type="nucleotide sequence ID" value="NZ_JADZSC010000001.1"/>
</dbReference>
<evidence type="ECO:0000256" key="3">
    <source>
        <dbReference type="ARBA" id="ARBA00022448"/>
    </source>
</evidence>
<evidence type="ECO:0000256" key="1">
    <source>
        <dbReference type="ARBA" id="ARBA00004651"/>
    </source>
</evidence>
<evidence type="ECO:0000256" key="6">
    <source>
        <dbReference type="ARBA" id="ARBA00022989"/>
    </source>
</evidence>
<dbReference type="FunFam" id="1.10.3470.10:FF:000003">
    <property type="entry name" value="Iron ABC transporter permease SitD"/>
    <property type="match status" value="1"/>
</dbReference>
<dbReference type="InterPro" id="IPR001626">
    <property type="entry name" value="ABC_TroCD"/>
</dbReference>
<dbReference type="Pfam" id="PF00950">
    <property type="entry name" value="ABC-3"/>
    <property type="match status" value="1"/>
</dbReference>
<feature type="transmembrane region" description="Helical" evidence="11">
    <location>
        <begin position="15"/>
        <end position="36"/>
    </location>
</feature>
<keyword evidence="13" id="KW-1185">Reference proteome</keyword>
<dbReference type="SUPFAM" id="SSF81345">
    <property type="entry name" value="ABC transporter involved in vitamin B12 uptake, BtuC"/>
    <property type="match status" value="1"/>
</dbReference>
<evidence type="ECO:0000256" key="9">
    <source>
        <dbReference type="ARBA" id="ARBA00073179"/>
    </source>
</evidence>
<dbReference type="GO" id="GO:0010043">
    <property type="term" value="P:response to zinc ion"/>
    <property type="evidence" value="ECO:0007669"/>
    <property type="project" value="TreeGrafter"/>
</dbReference>
<gene>
    <name evidence="12" type="ORF">H0267_06000</name>
</gene>
<evidence type="ECO:0000313" key="13">
    <source>
        <dbReference type="Proteomes" id="UP000614490"/>
    </source>
</evidence>
<feature type="transmembrane region" description="Helical" evidence="11">
    <location>
        <begin position="41"/>
        <end position="60"/>
    </location>
</feature>
<dbReference type="CDD" id="cd06550">
    <property type="entry name" value="TM_ABC_iron-siderophores_like"/>
    <property type="match status" value="1"/>
</dbReference>
<keyword evidence="6 11" id="KW-1133">Transmembrane helix</keyword>
<feature type="transmembrane region" description="Helical" evidence="11">
    <location>
        <begin position="144"/>
        <end position="162"/>
    </location>
</feature>
<dbReference type="Proteomes" id="UP000614490">
    <property type="component" value="Unassembled WGS sequence"/>
</dbReference>
<evidence type="ECO:0000256" key="4">
    <source>
        <dbReference type="ARBA" id="ARBA00022475"/>
    </source>
</evidence>
<reference evidence="12 13" key="1">
    <citation type="journal article" date="2005" name="Int. J. Syst. Evol. Microbiol.">
        <title>Halobacillus yeomjeoni sp. nov., isolated from a marine solar saltern in Korea.</title>
        <authorList>
            <person name="Yoon J.H."/>
            <person name="Kang S.J."/>
            <person name="Lee C.H."/>
            <person name="Oh H.W."/>
            <person name="Oh T.K."/>
        </authorList>
    </citation>
    <scope>NUCLEOTIDE SEQUENCE [LARGE SCALE GENOMIC DNA]</scope>
    <source>
        <strain evidence="12 13">KCTC 3957</strain>
    </source>
</reference>
<name>A0A931HV91_9BACI</name>
<feature type="transmembrane region" description="Helical" evidence="11">
    <location>
        <begin position="66"/>
        <end position="85"/>
    </location>
</feature>
<comment type="function">
    <text evidence="8">This protein is probably a component of a manganese permease, a binding protein-dependent, ATP-driven transport system.</text>
</comment>
<dbReference type="GO" id="GO:0071281">
    <property type="term" value="P:cellular response to iron ion"/>
    <property type="evidence" value="ECO:0007669"/>
    <property type="project" value="UniProtKB-ARBA"/>
</dbReference>
<dbReference type="Gene3D" id="1.10.3470.10">
    <property type="entry name" value="ABC transporter involved in vitamin B12 uptake, BtuC"/>
    <property type="match status" value="1"/>
</dbReference>
<keyword evidence="5 10" id="KW-0812">Transmembrane</keyword>
<feature type="transmembrane region" description="Helical" evidence="11">
    <location>
        <begin position="174"/>
        <end position="194"/>
    </location>
</feature>
<feature type="transmembrane region" description="Helical" evidence="11">
    <location>
        <begin position="200"/>
        <end position="220"/>
    </location>
</feature>
<feature type="transmembrane region" description="Helical" evidence="11">
    <location>
        <begin position="257"/>
        <end position="276"/>
    </location>
</feature>
<organism evidence="12 13">
    <name type="scientific">Halobacillus yeomjeoni</name>
    <dbReference type="NCBI Taxonomy" id="311194"/>
    <lineage>
        <taxon>Bacteria</taxon>
        <taxon>Bacillati</taxon>
        <taxon>Bacillota</taxon>
        <taxon>Bacilli</taxon>
        <taxon>Bacillales</taxon>
        <taxon>Bacillaceae</taxon>
        <taxon>Halobacillus</taxon>
    </lineage>
</organism>
<evidence type="ECO:0000256" key="2">
    <source>
        <dbReference type="ARBA" id="ARBA00008034"/>
    </source>
</evidence>
<dbReference type="GO" id="GO:0043190">
    <property type="term" value="C:ATP-binding cassette (ABC) transporter complex"/>
    <property type="evidence" value="ECO:0007669"/>
    <property type="project" value="InterPro"/>
</dbReference>
<evidence type="ECO:0000256" key="11">
    <source>
        <dbReference type="SAM" id="Phobius"/>
    </source>
</evidence>
<evidence type="ECO:0000256" key="8">
    <source>
        <dbReference type="ARBA" id="ARBA00057828"/>
    </source>
</evidence>
<keyword evidence="7 11" id="KW-0472">Membrane</keyword>
<dbReference type="InterPro" id="IPR037294">
    <property type="entry name" value="ABC_BtuC-like"/>
</dbReference>
<feature type="transmembrane region" description="Helical" evidence="11">
    <location>
        <begin position="227"/>
        <end position="251"/>
    </location>
</feature>
<evidence type="ECO:0000256" key="5">
    <source>
        <dbReference type="ARBA" id="ARBA00022692"/>
    </source>
</evidence>
<evidence type="ECO:0000256" key="10">
    <source>
        <dbReference type="RuleBase" id="RU003943"/>
    </source>
</evidence>
<comment type="caution">
    <text evidence="12">The sequence shown here is derived from an EMBL/GenBank/DDBJ whole genome shotgun (WGS) entry which is preliminary data.</text>
</comment>
<evidence type="ECO:0000256" key="7">
    <source>
        <dbReference type="ARBA" id="ARBA00023136"/>
    </source>
</evidence>
<protein>
    <recommendedName>
        <fullName evidence="9">Manganese transport system membrane protein MntC</fullName>
    </recommendedName>
</protein>
<accession>A0A931HV91</accession>
<dbReference type="AlphaFoldDB" id="A0A931HV91"/>